<feature type="transmembrane region" description="Helical" evidence="14">
    <location>
        <begin position="182"/>
        <end position="203"/>
    </location>
</feature>
<dbReference type="GO" id="GO:0030497">
    <property type="term" value="P:fatty acid elongation"/>
    <property type="evidence" value="ECO:0007669"/>
    <property type="project" value="TreeGrafter"/>
</dbReference>
<keyword evidence="14" id="KW-0256">Endoplasmic reticulum</keyword>
<evidence type="ECO:0000256" key="11">
    <source>
        <dbReference type="ARBA" id="ARBA00023160"/>
    </source>
</evidence>
<evidence type="ECO:0000256" key="2">
    <source>
        <dbReference type="ARBA" id="ARBA00005194"/>
    </source>
</evidence>
<name>A5DKV7_PICGU</name>
<evidence type="ECO:0000256" key="7">
    <source>
        <dbReference type="ARBA" id="ARBA00022832"/>
    </source>
</evidence>
<dbReference type="VEuPathDB" id="FungiDB:PGUG_03908"/>
<dbReference type="GO" id="GO:0042761">
    <property type="term" value="P:very long-chain fatty acid biosynthetic process"/>
    <property type="evidence" value="ECO:0007669"/>
    <property type="project" value="TreeGrafter"/>
</dbReference>
<dbReference type="GO" id="GO:0102158">
    <property type="term" value="F:very-long-chain (3R)-3-hydroxyacyl-CoA dehydratase activity"/>
    <property type="evidence" value="ECO:0007669"/>
    <property type="project" value="UniProtKB-EC"/>
</dbReference>
<dbReference type="EC" id="4.2.1.134" evidence="4 14"/>
<dbReference type="InParanoid" id="A5DKV7"/>
<comment type="subcellular location">
    <subcellularLocation>
        <location evidence="14">Endoplasmic reticulum membrane</location>
        <topology evidence="14">Multi-pass membrane protein</topology>
    </subcellularLocation>
    <subcellularLocation>
        <location evidence="1">Membrane</location>
        <topology evidence="1">Multi-pass membrane protein</topology>
    </subcellularLocation>
</comment>
<evidence type="ECO:0000256" key="5">
    <source>
        <dbReference type="ARBA" id="ARBA00022516"/>
    </source>
</evidence>
<evidence type="ECO:0000256" key="9">
    <source>
        <dbReference type="ARBA" id="ARBA00023098"/>
    </source>
</evidence>
<evidence type="ECO:0000256" key="1">
    <source>
        <dbReference type="ARBA" id="ARBA00004141"/>
    </source>
</evidence>
<evidence type="ECO:0000256" key="3">
    <source>
        <dbReference type="ARBA" id="ARBA00007811"/>
    </source>
</evidence>
<keyword evidence="6 14" id="KW-0812">Transmembrane</keyword>
<comment type="pathway">
    <text evidence="2 14">Lipid metabolism; fatty acid biosynthesis.</text>
</comment>
<comment type="function">
    <text evidence="14">Catalyzes the third of the four reactions of the long-chain fatty acids elongation cycle. This endoplasmic reticulum-bound enzymatic process, allows the addition of two carbons to the chain of long- and very long-chain fatty acids/VLCFAs per cycle. This enzyme catalyzes the dehydration of the 3-hydroxyacyl-CoA intermediate into trans-2,3-enoyl-CoA, within each cycle of fatty acid elongation. Thereby, it participates to the production of VLCFAs of different chain lengths that are involved in multiple biological processes as precursors of membrane lipids and lipid mediators.</text>
</comment>
<evidence type="ECO:0000313" key="16">
    <source>
        <dbReference type="Proteomes" id="UP000001997"/>
    </source>
</evidence>
<dbReference type="AlphaFoldDB" id="A5DKV7"/>
<evidence type="ECO:0000256" key="10">
    <source>
        <dbReference type="ARBA" id="ARBA00023136"/>
    </source>
</evidence>
<dbReference type="HOGENOM" id="CLU_034302_6_1_1"/>
<dbReference type="PANTHER" id="PTHR11035:SF3">
    <property type="entry name" value="VERY-LONG-CHAIN (3R)-3-HYDROXYACYL-COA DEHYDRATASE"/>
    <property type="match status" value="1"/>
</dbReference>
<keyword evidence="11 14" id="KW-0275">Fatty acid biosynthesis</keyword>
<evidence type="ECO:0000256" key="8">
    <source>
        <dbReference type="ARBA" id="ARBA00022989"/>
    </source>
</evidence>
<dbReference type="GeneID" id="5126434"/>
<comment type="catalytic activity">
    <reaction evidence="13 14">
        <text>a very-long-chain (3R)-3-hydroxyacyl-CoA = a very-long-chain (2E)-enoyl-CoA + H2O</text>
        <dbReference type="Rhea" id="RHEA:45812"/>
        <dbReference type="ChEBI" id="CHEBI:15377"/>
        <dbReference type="ChEBI" id="CHEBI:83728"/>
        <dbReference type="ChEBI" id="CHEBI:85440"/>
        <dbReference type="EC" id="4.2.1.134"/>
    </reaction>
</comment>
<keyword evidence="8 14" id="KW-1133">Transmembrane helix</keyword>
<keyword evidence="16" id="KW-1185">Reference proteome</keyword>
<sequence>MNRYLVLYNGVSAALWTYVLGRAFQDAYGYLTNNQQSFYGKSMPLAVMEALLSHTPPHHFLVLLQFFNAVFETGHTVLGLVPSPLTTVLLQFAARLFITHGITLTLPYAPGNFHPAYLGLSFSWAITEVTRYSYYVVKLVNGHAPRWFTWLRYSLFIVLYPMGLVCEATVVYSSLVVALDNYYWFLVFGLTMYVPGFLSLYSYMWRQRRKILGGKLNEPKINSQ</sequence>
<dbReference type="STRING" id="294746.A5DKV7"/>
<dbReference type="EMBL" id="CH408158">
    <property type="protein sequence ID" value="EDK39810.2"/>
    <property type="molecule type" value="Genomic_DNA"/>
</dbReference>
<dbReference type="RefSeq" id="XP_001484527.2">
    <property type="nucleotide sequence ID" value="XM_001484477.1"/>
</dbReference>
<dbReference type="InterPro" id="IPR007482">
    <property type="entry name" value="Tyr_Pase-like_PTPLA"/>
</dbReference>
<gene>
    <name evidence="15" type="ORF">PGUG_03908</name>
</gene>
<proteinExistence type="inferred from homology"/>
<keyword evidence="5 14" id="KW-0444">Lipid biosynthesis</keyword>
<evidence type="ECO:0000256" key="14">
    <source>
        <dbReference type="RuleBase" id="RU363109"/>
    </source>
</evidence>
<dbReference type="PANTHER" id="PTHR11035">
    <property type="entry name" value="VERY-LONG-CHAIN (3R)-3-HYDROXYACYL-COA DEHYDRATASE"/>
    <property type="match status" value="1"/>
</dbReference>
<evidence type="ECO:0000256" key="6">
    <source>
        <dbReference type="ARBA" id="ARBA00022692"/>
    </source>
</evidence>
<feature type="transmembrane region" description="Helical" evidence="14">
    <location>
        <begin position="153"/>
        <end position="176"/>
    </location>
</feature>
<dbReference type="eggNOG" id="KOG3187">
    <property type="taxonomic scope" value="Eukaryota"/>
</dbReference>
<comment type="similarity">
    <text evidence="3 14">Belongs to the very long-chain fatty acids dehydratase HACD family.</text>
</comment>
<organism evidence="15 16">
    <name type="scientific">Meyerozyma guilliermondii (strain ATCC 6260 / CBS 566 / DSM 6381 / JCM 1539 / NBRC 10279 / NRRL Y-324)</name>
    <name type="common">Yeast</name>
    <name type="synonym">Candida guilliermondii</name>
    <dbReference type="NCBI Taxonomy" id="294746"/>
    <lineage>
        <taxon>Eukaryota</taxon>
        <taxon>Fungi</taxon>
        <taxon>Dikarya</taxon>
        <taxon>Ascomycota</taxon>
        <taxon>Saccharomycotina</taxon>
        <taxon>Pichiomycetes</taxon>
        <taxon>Debaryomycetaceae</taxon>
        <taxon>Meyerozyma</taxon>
    </lineage>
</organism>
<keyword evidence="7 14" id="KW-0276">Fatty acid metabolism</keyword>
<keyword evidence="12 14" id="KW-0456">Lyase</keyword>
<dbReference type="OrthoDB" id="46988at2759"/>
<comment type="caution">
    <text evidence="14">Lacks conserved residue(s) required for the propagation of feature annotation.</text>
</comment>
<evidence type="ECO:0000256" key="4">
    <source>
        <dbReference type="ARBA" id="ARBA00013122"/>
    </source>
</evidence>
<keyword evidence="10 14" id="KW-0472">Membrane</keyword>
<dbReference type="KEGG" id="pgu:PGUG_03908"/>
<evidence type="ECO:0000256" key="13">
    <source>
        <dbReference type="ARBA" id="ARBA00036671"/>
    </source>
</evidence>
<protein>
    <recommendedName>
        <fullName evidence="4 14">Very-long-chain (3R)-3-hydroxyacyl-CoA dehydratase</fullName>
        <ecNumber evidence="4 14">4.2.1.134</ecNumber>
    </recommendedName>
</protein>
<accession>A5DKV7</accession>
<evidence type="ECO:0000313" key="15">
    <source>
        <dbReference type="EMBL" id="EDK39810.2"/>
    </source>
</evidence>
<reference evidence="15 16" key="1">
    <citation type="journal article" date="2009" name="Nature">
        <title>Evolution of pathogenicity and sexual reproduction in eight Candida genomes.</title>
        <authorList>
            <person name="Butler G."/>
            <person name="Rasmussen M.D."/>
            <person name="Lin M.F."/>
            <person name="Santos M.A."/>
            <person name="Sakthikumar S."/>
            <person name="Munro C.A."/>
            <person name="Rheinbay E."/>
            <person name="Grabherr M."/>
            <person name="Forche A."/>
            <person name="Reedy J.L."/>
            <person name="Agrafioti I."/>
            <person name="Arnaud M.B."/>
            <person name="Bates S."/>
            <person name="Brown A.J."/>
            <person name="Brunke S."/>
            <person name="Costanzo M.C."/>
            <person name="Fitzpatrick D.A."/>
            <person name="de Groot P.W."/>
            <person name="Harris D."/>
            <person name="Hoyer L.L."/>
            <person name="Hube B."/>
            <person name="Klis F.M."/>
            <person name="Kodira C."/>
            <person name="Lennard N."/>
            <person name="Logue M.E."/>
            <person name="Martin R."/>
            <person name="Neiman A.M."/>
            <person name="Nikolaou E."/>
            <person name="Quail M.A."/>
            <person name="Quinn J."/>
            <person name="Santos M.C."/>
            <person name="Schmitzberger F.F."/>
            <person name="Sherlock G."/>
            <person name="Shah P."/>
            <person name="Silverstein K.A."/>
            <person name="Skrzypek M.S."/>
            <person name="Soll D."/>
            <person name="Staggs R."/>
            <person name="Stansfield I."/>
            <person name="Stumpf M.P."/>
            <person name="Sudbery P.E."/>
            <person name="Srikantha T."/>
            <person name="Zeng Q."/>
            <person name="Berman J."/>
            <person name="Berriman M."/>
            <person name="Heitman J."/>
            <person name="Gow N.A."/>
            <person name="Lorenz M.C."/>
            <person name="Birren B.W."/>
            <person name="Kellis M."/>
            <person name="Cuomo C.A."/>
        </authorList>
    </citation>
    <scope>NUCLEOTIDE SEQUENCE [LARGE SCALE GENOMIC DNA]</scope>
    <source>
        <strain evidence="16">ATCC 6260 / CBS 566 / DSM 6381 / JCM 1539 / NBRC 10279 / NRRL Y-324</strain>
    </source>
</reference>
<dbReference type="GO" id="GO:0030148">
    <property type="term" value="P:sphingolipid biosynthetic process"/>
    <property type="evidence" value="ECO:0007669"/>
    <property type="project" value="TreeGrafter"/>
</dbReference>
<evidence type="ECO:0000256" key="12">
    <source>
        <dbReference type="ARBA" id="ARBA00023239"/>
    </source>
</evidence>
<dbReference type="UniPathway" id="UPA00094"/>
<dbReference type="Pfam" id="PF04387">
    <property type="entry name" value="PTPLA"/>
    <property type="match status" value="1"/>
</dbReference>
<dbReference type="GO" id="GO:0005789">
    <property type="term" value="C:endoplasmic reticulum membrane"/>
    <property type="evidence" value="ECO:0007669"/>
    <property type="project" value="UniProtKB-SubCell"/>
</dbReference>
<keyword evidence="9 14" id="KW-0443">Lipid metabolism</keyword>
<dbReference type="Proteomes" id="UP000001997">
    <property type="component" value="Unassembled WGS sequence"/>
</dbReference>
<dbReference type="OMA" id="SEWWLMY"/>